<comment type="caution">
    <text evidence="6">The sequence shown here is derived from an EMBL/GenBank/DDBJ whole genome shotgun (WGS) entry which is preliminary data.</text>
</comment>
<reference evidence="6 7" key="1">
    <citation type="journal article" date="2019" name="Int. J. Syst. Evol. Microbiol.">
        <title>The Global Catalogue of Microorganisms (GCM) 10K type strain sequencing project: providing services to taxonomists for standard genome sequencing and annotation.</title>
        <authorList>
            <consortium name="The Broad Institute Genomics Platform"/>
            <consortium name="The Broad Institute Genome Sequencing Center for Infectious Disease"/>
            <person name="Wu L."/>
            <person name="Ma J."/>
        </authorList>
    </citation>
    <scope>NUCLEOTIDE SEQUENCE [LARGE SCALE GENOMIC DNA]</scope>
    <source>
        <strain evidence="6 7">JCM 13008</strain>
    </source>
</reference>
<keyword evidence="1" id="KW-0805">Transcription regulation</keyword>
<dbReference type="PANTHER" id="PTHR30136">
    <property type="entry name" value="HELIX-TURN-HELIX TRANSCRIPTIONAL REGULATOR, ICLR FAMILY"/>
    <property type="match status" value="1"/>
</dbReference>
<keyword evidence="7" id="KW-1185">Reference proteome</keyword>
<name>A0ABN1TMG6_9ACTN</name>
<evidence type="ECO:0000256" key="2">
    <source>
        <dbReference type="ARBA" id="ARBA00023125"/>
    </source>
</evidence>
<dbReference type="InterPro" id="IPR029016">
    <property type="entry name" value="GAF-like_dom_sf"/>
</dbReference>
<evidence type="ECO:0000259" key="5">
    <source>
        <dbReference type="PROSITE" id="PS51078"/>
    </source>
</evidence>
<evidence type="ECO:0000313" key="7">
    <source>
        <dbReference type="Proteomes" id="UP001501581"/>
    </source>
</evidence>
<gene>
    <name evidence="6" type="ORF">GCM10009668_07360</name>
</gene>
<accession>A0ABN1TMG6</accession>
<feature type="domain" description="HTH iclR-type" evidence="4">
    <location>
        <begin position="8"/>
        <end position="69"/>
    </location>
</feature>
<dbReference type="InterPro" id="IPR036388">
    <property type="entry name" value="WH-like_DNA-bd_sf"/>
</dbReference>
<organism evidence="6 7">
    <name type="scientific">Nocardioides dubius</name>
    <dbReference type="NCBI Taxonomy" id="317019"/>
    <lineage>
        <taxon>Bacteria</taxon>
        <taxon>Bacillati</taxon>
        <taxon>Actinomycetota</taxon>
        <taxon>Actinomycetes</taxon>
        <taxon>Propionibacteriales</taxon>
        <taxon>Nocardioidaceae</taxon>
        <taxon>Nocardioides</taxon>
    </lineage>
</organism>
<keyword evidence="3" id="KW-0804">Transcription</keyword>
<dbReference type="InterPro" id="IPR014757">
    <property type="entry name" value="Tscrpt_reg_IclR_C"/>
</dbReference>
<evidence type="ECO:0000256" key="3">
    <source>
        <dbReference type="ARBA" id="ARBA00023163"/>
    </source>
</evidence>
<protein>
    <submittedName>
        <fullName evidence="6">IclR family transcriptional regulator</fullName>
    </submittedName>
</protein>
<dbReference type="PROSITE" id="PS51077">
    <property type="entry name" value="HTH_ICLR"/>
    <property type="match status" value="1"/>
</dbReference>
<dbReference type="Gene3D" id="3.30.450.40">
    <property type="match status" value="1"/>
</dbReference>
<dbReference type="PANTHER" id="PTHR30136:SF39">
    <property type="entry name" value="TRANSCRIPTIONAL REGULATORY PROTEIN"/>
    <property type="match status" value="1"/>
</dbReference>
<evidence type="ECO:0000259" key="4">
    <source>
        <dbReference type="PROSITE" id="PS51077"/>
    </source>
</evidence>
<sequence>MSTSPGTTTSASRAADVLLLFSDESDRLGISEIARRLDLSKAVVHRIVVSFVEKRLLMAERDRTYRLGPAMAALGARALRGSTLRAVAVPYLDGLRDATGETATLSSLINDRRVYLAQAEGLSEIKMTVEIGRRYPLHVGSSGRCILAFQPDDVITELLDDVGVTGPDAEAVRQQLAQARASGWTASLGERQQGAGSVAAPVFNLDGRAIGAVSVCGPIHRMTPEANARHATAVSQVAQKVSRGLGWHGGLPDPATVVITRPVA</sequence>
<evidence type="ECO:0000256" key="1">
    <source>
        <dbReference type="ARBA" id="ARBA00023015"/>
    </source>
</evidence>
<dbReference type="RefSeq" id="WP_343991471.1">
    <property type="nucleotide sequence ID" value="NZ_BAAALG010000002.1"/>
</dbReference>
<dbReference type="InterPro" id="IPR050707">
    <property type="entry name" value="HTH_MetabolicPath_Reg"/>
</dbReference>
<dbReference type="SUPFAM" id="SSF55781">
    <property type="entry name" value="GAF domain-like"/>
    <property type="match status" value="1"/>
</dbReference>
<dbReference type="Pfam" id="PF01614">
    <property type="entry name" value="IclR_C"/>
    <property type="match status" value="1"/>
</dbReference>
<dbReference type="InterPro" id="IPR036390">
    <property type="entry name" value="WH_DNA-bd_sf"/>
</dbReference>
<keyword evidence="2" id="KW-0238">DNA-binding</keyword>
<dbReference type="Proteomes" id="UP001501581">
    <property type="component" value="Unassembled WGS sequence"/>
</dbReference>
<dbReference type="SMART" id="SM00346">
    <property type="entry name" value="HTH_ICLR"/>
    <property type="match status" value="1"/>
</dbReference>
<dbReference type="PROSITE" id="PS51078">
    <property type="entry name" value="ICLR_ED"/>
    <property type="match status" value="1"/>
</dbReference>
<dbReference type="Pfam" id="PF09339">
    <property type="entry name" value="HTH_IclR"/>
    <property type="match status" value="1"/>
</dbReference>
<dbReference type="EMBL" id="BAAALG010000002">
    <property type="protein sequence ID" value="GAA1094187.1"/>
    <property type="molecule type" value="Genomic_DNA"/>
</dbReference>
<feature type="domain" description="IclR-ED" evidence="5">
    <location>
        <begin position="70"/>
        <end position="247"/>
    </location>
</feature>
<evidence type="ECO:0000313" key="6">
    <source>
        <dbReference type="EMBL" id="GAA1094187.1"/>
    </source>
</evidence>
<dbReference type="InterPro" id="IPR005471">
    <property type="entry name" value="Tscrpt_reg_IclR_N"/>
</dbReference>
<dbReference type="Gene3D" id="1.10.10.10">
    <property type="entry name" value="Winged helix-like DNA-binding domain superfamily/Winged helix DNA-binding domain"/>
    <property type="match status" value="1"/>
</dbReference>
<proteinExistence type="predicted"/>
<dbReference type="SUPFAM" id="SSF46785">
    <property type="entry name" value="Winged helix' DNA-binding domain"/>
    <property type="match status" value="1"/>
</dbReference>